<evidence type="ECO:0000256" key="1">
    <source>
        <dbReference type="SAM" id="MobiDB-lite"/>
    </source>
</evidence>
<reference evidence="2" key="1">
    <citation type="submission" date="2023-03" db="EMBL/GenBank/DDBJ databases">
        <title>Actinoallomurus iriomotensis NBRC 103681.</title>
        <authorList>
            <person name="Ichikawa N."/>
            <person name="Sato H."/>
            <person name="Tonouchi N."/>
        </authorList>
    </citation>
    <scope>NUCLEOTIDE SEQUENCE</scope>
    <source>
        <strain evidence="2">NBRC 103681</strain>
    </source>
</reference>
<dbReference type="Proteomes" id="UP001165135">
    <property type="component" value="Unassembled WGS sequence"/>
</dbReference>
<sequence length="88" mass="10254">MTAKKPRRRKPGNDVVPVPPEWFDPDAGVNALFHEMIGSPDAVKWRQLEDDVDEWCRVNDVELRPEWGGKVTARWLWDDTSGRVVRNR</sequence>
<accession>A0A9W6RWU2</accession>
<proteinExistence type="predicted"/>
<feature type="compositionally biased region" description="Basic residues" evidence="1">
    <location>
        <begin position="1"/>
        <end position="10"/>
    </location>
</feature>
<evidence type="ECO:0000313" key="3">
    <source>
        <dbReference type="Proteomes" id="UP001165135"/>
    </source>
</evidence>
<comment type="caution">
    <text evidence="2">The sequence shown here is derived from an EMBL/GenBank/DDBJ whole genome shotgun (WGS) entry which is preliminary data.</text>
</comment>
<organism evidence="2 3">
    <name type="scientific">Actinoallomurus iriomotensis</name>
    <dbReference type="NCBI Taxonomy" id="478107"/>
    <lineage>
        <taxon>Bacteria</taxon>
        <taxon>Bacillati</taxon>
        <taxon>Actinomycetota</taxon>
        <taxon>Actinomycetes</taxon>
        <taxon>Streptosporangiales</taxon>
        <taxon>Thermomonosporaceae</taxon>
        <taxon>Actinoallomurus</taxon>
    </lineage>
</organism>
<name>A0A9W6RWU2_9ACTN</name>
<protein>
    <submittedName>
        <fullName evidence="2">Uncharacterized protein</fullName>
    </submittedName>
</protein>
<evidence type="ECO:0000313" key="2">
    <source>
        <dbReference type="EMBL" id="GLY81572.1"/>
    </source>
</evidence>
<dbReference type="AlphaFoldDB" id="A0A9W6RWU2"/>
<feature type="region of interest" description="Disordered" evidence="1">
    <location>
        <begin position="1"/>
        <end position="21"/>
    </location>
</feature>
<dbReference type="EMBL" id="BSTJ01000020">
    <property type="protein sequence ID" value="GLY81572.1"/>
    <property type="molecule type" value="Genomic_DNA"/>
</dbReference>
<gene>
    <name evidence="2" type="ORF">Airi01_098390</name>
</gene>